<dbReference type="EMBL" id="RPFW01000003">
    <property type="protein sequence ID" value="TVZ04169.1"/>
    <property type="molecule type" value="Genomic_DNA"/>
</dbReference>
<gene>
    <name evidence="2" type="ORF">EAS64_17390</name>
</gene>
<dbReference type="InterPro" id="IPR004013">
    <property type="entry name" value="PHP_dom"/>
</dbReference>
<dbReference type="Gene3D" id="3.20.20.140">
    <property type="entry name" value="Metal-dependent hydrolases"/>
    <property type="match status" value="1"/>
</dbReference>
<dbReference type="Gene3D" id="1.10.150.650">
    <property type="match status" value="1"/>
</dbReference>
<dbReference type="PANTHER" id="PTHR42924:SF3">
    <property type="entry name" value="POLYMERASE_HISTIDINOL PHOSPHATASE N-TERMINAL DOMAIN-CONTAINING PROTEIN"/>
    <property type="match status" value="1"/>
</dbReference>
<reference evidence="2 3" key="1">
    <citation type="submission" date="2018-11" db="EMBL/GenBank/DDBJ databases">
        <title>Trebonia kvetii gen.nov., sp.nov., a novel acidophilic actinobacterium, and proposal of the new actinobacterial family Treboniaceae fam. nov.</title>
        <authorList>
            <person name="Rapoport D."/>
            <person name="Sagova-Mareckova M."/>
            <person name="Sedlacek I."/>
            <person name="Provaznik J."/>
            <person name="Kralova S."/>
            <person name="Pavlinic D."/>
            <person name="Benes V."/>
            <person name="Kopecky J."/>
        </authorList>
    </citation>
    <scope>NUCLEOTIDE SEQUENCE [LARGE SCALE GENOMIC DNA]</scope>
    <source>
        <strain evidence="2 3">15Tr583</strain>
    </source>
</reference>
<protein>
    <submittedName>
        <fullName evidence="2">PHP domain-containing protein</fullName>
    </submittedName>
</protein>
<evidence type="ECO:0000259" key="1">
    <source>
        <dbReference type="SMART" id="SM00481"/>
    </source>
</evidence>
<keyword evidence="3" id="KW-1185">Reference proteome</keyword>
<evidence type="ECO:0000313" key="3">
    <source>
        <dbReference type="Proteomes" id="UP000460272"/>
    </source>
</evidence>
<dbReference type="Pfam" id="PF02811">
    <property type="entry name" value="PHP"/>
    <property type="match status" value="1"/>
</dbReference>
<dbReference type="InterPro" id="IPR003141">
    <property type="entry name" value="Pol/His_phosphatase_N"/>
</dbReference>
<dbReference type="SUPFAM" id="SSF89550">
    <property type="entry name" value="PHP domain-like"/>
    <property type="match status" value="1"/>
</dbReference>
<proteinExistence type="predicted"/>
<dbReference type="GO" id="GO:0035312">
    <property type="term" value="F:5'-3' DNA exonuclease activity"/>
    <property type="evidence" value="ECO:0007669"/>
    <property type="project" value="TreeGrafter"/>
</dbReference>
<accession>A0A6P2BYE7</accession>
<dbReference type="SMART" id="SM00481">
    <property type="entry name" value="POLIIIAc"/>
    <property type="match status" value="1"/>
</dbReference>
<dbReference type="GO" id="GO:0004534">
    <property type="term" value="F:5'-3' RNA exonuclease activity"/>
    <property type="evidence" value="ECO:0007669"/>
    <property type="project" value="TreeGrafter"/>
</dbReference>
<dbReference type="PANTHER" id="PTHR42924">
    <property type="entry name" value="EXONUCLEASE"/>
    <property type="match status" value="1"/>
</dbReference>
<dbReference type="AlphaFoldDB" id="A0A6P2BYE7"/>
<comment type="caution">
    <text evidence="2">The sequence shown here is derived from an EMBL/GenBank/DDBJ whole genome shotgun (WGS) entry which is preliminary data.</text>
</comment>
<dbReference type="OrthoDB" id="9804333at2"/>
<evidence type="ECO:0000313" key="2">
    <source>
        <dbReference type="EMBL" id="TVZ04169.1"/>
    </source>
</evidence>
<dbReference type="Proteomes" id="UP000460272">
    <property type="component" value="Unassembled WGS sequence"/>
</dbReference>
<feature type="domain" description="Polymerase/histidinol phosphatase N-terminal" evidence="1">
    <location>
        <begin position="3"/>
        <end position="67"/>
    </location>
</feature>
<dbReference type="InterPro" id="IPR016195">
    <property type="entry name" value="Pol/histidinol_Pase-like"/>
</dbReference>
<dbReference type="CDD" id="cd07438">
    <property type="entry name" value="PHP_HisPPase_AMP"/>
    <property type="match status" value="1"/>
</dbReference>
<sequence>MRIDLHVHSNASDGTDDPAEVIRRAGAAGLDVLALTDHDTQAGLAEARAALPEGLSLIPGMELSCQLDGRSVHLLGYLFDPDDPAIAAETAQVRDDRTYRAQAMVARLAELGTGVTWEQVSEIAGDGVVGRPHIARALAASGAIAEPADAFTPEWIGDGGRAFVDRYAPYLARAVTMIRTAGGVPVLAHPRSPGYEIPDAVIAELTGAGLCGIEVFHFDHDEAERMRLSALARSLDLIATGGSDDHGSFNGRGLGADVTPDDEYHRLIGMARLG</sequence>
<dbReference type="InterPro" id="IPR052018">
    <property type="entry name" value="PHP_domain"/>
</dbReference>
<organism evidence="2 3">
    <name type="scientific">Trebonia kvetii</name>
    <dbReference type="NCBI Taxonomy" id="2480626"/>
    <lineage>
        <taxon>Bacteria</taxon>
        <taxon>Bacillati</taxon>
        <taxon>Actinomycetota</taxon>
        <taxon>Actinomycetes</taxon>
        <taxon>Streptosporangiales</taxon>
        <taxon>Treboniaceae</taxon>
        <taxon>Trebonia</taxon>
    </lineage>
</organism>
<name>A0A6P2BYE7_9ACTN</name>